<feature type="transmembrane region" description="Helical" evidence="7">
    <location>
        <begin position="181"/>
        <end position="200"/>
    </location>
</feature>
<evidence type="ECO:0000256" key="2">
    <source>
        <dbReference type="ARBA" id="ARBA00022448"/>
    </source>
</evidence>
<dbReference type="InterPro" id="IPR000515">
    <property type="entry name" value="MetI-like"/>
</dbReference>
<evidence type="ECO:0000313" key="10">
    <source>
        <dbReference type="Proteomes" id="UP001501231"/>
    </source>
</evidence>
<dbReference type="Gene3D" id="1.10.3720.10">
    <property type="entry name" value="MetI-like"/>
    <property type="match status" value="1"/>
</dbReference>
<keyword evidence="2 7" id="KW-0813">Transport</keyword>
<gene>
    <name evidence="9" type="ORF">GCM10010191_51330</name>
</gene>
<organism evidence="9 10">
    <name type="scientific">Actinomadura vinacea</name>
    <dbReference type="NCBI Taxonomy" id="115336"/>
    <lineage>
        <taxon>Bacteria</taxon>
        <taxon>Bacillati</taxon>
        <taxon>Actinomycetota</taxon>
        <taxon>Actinomycetes</taxon>
        <taxon>Streptosporangiales</taxon>
        <taxon>Thermomonosporaceae</taxon>
        <taxon>Actinomadura</taxon>
    </lineage>
</organism>
<dbReference type="CDD" id="cd06261">
    <property type="entry name" value="TM_PBP2"/>
    <property type="match status" value="1"/>
</dbReference>
<evidence type="ECO:0000256" key="4">
    <source>
        <dbReference type="ARBA" id="ARBA00022692"/>
    </source>
</evidence>
<dbReference type="PANTHER" id="PTHR43163">
    <property type="entry name" value="DIPEPTIDE TRANSPORT SYSTEM PERMEASE PROTEIN DPPB-RELATED"/>
    <property type="match status" value="1"/>
</dbReference>
<feature type="transmembrane region" description="Helical" evidence="7">
    <location>
        <begin position="239"/>
        <end position="261"/>
    </location>
</feature>
<comment type="subcellular location">
    <subcellularLocation>
        <location evidence="1 7">Cell membrane</location>
        <topology evidence="1 7">Multi-pass membrane protein</topology>
    </subcellularLocation>
</comment>
<keyword evidence="5 7" id="KW-1133">Transmembrane helix</keyword>
<comment type="similarity">
    <text evidence="7">Belongs to the binding-protein-dependent transport system permease family.</text>
</comment>
<accession>A0ABN3JIX4</accession>
<protein>
    <submittedName>
        <fullName evidence="9">ABC transporter permease</fullName>
    </submittedName>
</protein>
<comment type="caution">
    <text evidence="9">The sequence shown here is derived from an EMBL/GenBank/DDBJ whole genome shotgun (WGS) entry which is preliminary data.</text>
</comment>
<dbReference type="Pfam" id="PF19300">
    <property type="entry name" value="BPD_transp_1_N"/>
    <property type="match status" value="1"/>
</dbReference>
<dbReference type="InterPro" id="IPR035906">
    <property type="entry name" value="MetI-like_sf"/>
</dbReference>
<evidence type="ECO:0000256" key="3">
    <source>
        <dbReference type="ARBA" id="ARBA00022475"/>
    </source>
</evidence>
<dbReference type="PROSITE" id="PS50928">
    <property type="entry name" value="ABC_TM1"/>
    <property type="match status" value="1"/>
</dbReference>
<name>A0ABN3JIX4_9ACTN</name>
<evidence type="ECO:0000259" key="8">
    <source>
        <dbReference type="PROSITE" id="PS50928"/>
    </source>
</evidence>
<feature type="transmembrane region" description="Helical" evidence="7">
    <location>
        <begin position="134"/>
        <end position="161"/>
    </location>
</feature>
<dbReference type="EMBL" id="BAAARW010000020">
    <property type="protein sequence ID" value="GAA2431295.1"/>
    <property type="molecule type" value="Genomic_DNA"/>
</dbReference>
<feature type="domain" description="ABC transmembrane type-1" evidence="8">
    <location>
        <begin position="95"/>
        <end position="304"/>
    </location>
</feature>
<proteinExistence type="inferred from homology"/>
<evidence type="ECO:0000313" key="9">
    <source>
        <dbReference type="EMBL" id="GAA2431295.1"/>
    </source>
</evidence>
<reference evidence="9 10" key="1">
    <citation type="journal article" date="2019" name="Int. J. Syst. Evol. Microbiol.">
        <title>The Global Catalogue of Microorganisms (GCM) 10K type strain sequencing project: providing services to taxonomists for standard genome sequencing and annotation.</title>
        <authorList>
            <consortium name="The Broad Institute Genomics Platform"/>
            <consortium name="The Broad Institute Genome Sequencing Center for Infectious Disease"/>
            <person name="Wu L."/>
            <person name="Ma J."/>
        </authorList>
    </citation>
    <scope>NUCLEOTIDE SEQUENCE [LARGE SCALE GENOMIC DNA]</scope>
    <source>
        <strain evidence="9 10">JCM 3325</strain>
    </source>
</reference>
<dbReference type="Proteomes" id="UP001501231">
    <property type="component" value="Unassembled WGS sequence"/>
</dbReference>
<evidence type="ECO:0000256" key="1">
    <source>
        <dbReference type="ARBA" id="ARBA00004651"/>
    </source>
</evidence>
<feature type="transmembrane region" description="Helical" evidence="7">
    <location>
        <begin position="281"/>
        <end position="304"/>
    </location>
</feature>
<evidence type="ECO:0000256" key="5">
    <source>
        <dbReference type="ARBA" id="ARBA00022989"/>
    </source>
</evidence>
<keyword evidence="6 7" id="KW-0472">Membrane</keyword>
<evidence type="ECO:0000256" key="6">
    <source>
        <dbReference type="ARBA" id="ARBA00023136"/>
    </source>
</evidence>
<evidence type="ECO:0000256" key="7">
    <source>
        <dbReference type="RuleBase" id="RU363032"/>
    </source>
</evidence>
<dbReference type="Pfam" id="PF00528">
    <property type="entry name" value="BPD_transp_1"/>
    <property type="match status" value="1"/>
</dbReference>
<dbReference type="SUPFAM" id="SSF161098">
    <property type="entry name" value="MetI-like"/>
    <property type="match status" value="1"/>
</dbReference>
<dbReference type="RefSeq" id="WP_344592220.1">
    <property type="nucleotide sequence ID" value="NZ_BAAARW010000020.1"/>
</dbReference>
<keyword evidence="10" id="KW-1185">Reference proteome</keyword>
<feature type="transmembrane region" description="Helical" evidence="7">
    <location>
        <begin position="101"/>
        <end position="122"/>
    </location>
</feature>
<sequence length="317" mass="33332">MMLTVAARVGRSLLVVLLVSFAVVALMSLAPGSVAAVILGEDATPQAIAALNAQLGLDQPFWAQYLDWLGNAARGDLGTSPITNQPVTEAIAERLPVTLQLAVMALLIALVVAVLLAVASAVRPASPLDRSINVVSSLLLSVPAFIAGPVLIYLFALQLGWFPVIGWSDVGEGLGGNLRGALLPAISIALIEIAAFQRVLREDLIGTLREDFVGAARAKGMGPAYVMFRHALRPSSMSLITLAGINLGRLMGGTVIVESLFLLPGLGQLLTTSIVSRDLIMVQGVVVFIAVLYVLINTVVDLSYRLIDPRVRKAATA</sequence>
<keyword evidence="4 7" id="KW-0812">Transmembrane</keyword>
<dbReference type="PANTHER" id="PTHR43163:SF6">
    <property type="entry name" value="DIPEPTIDE TRANSPORT SYSTEM PERMEASE PROTEIN DPPB-RELATED"/>
    <property type="match status" value="1"/>
</dbReference>
<dbReference type="InterPro" id="IPR045621">
    <property type="entry name" value="BPD_transp_1_N"/>
</dbReference>
<keyword evidence="3" id="KW-1003">Cell membrane</keyword>